<comment type="caution">
    <text evidence="1">The sequence shown here is derived from an EMBL/GenBank/DDBJ whole genome shotgun (WGS) entry which is preliminary data.</text>
</comment>
<accession>A0ACB9ANK2</accession>
<reference evidence="1 2" key="2">
    <citation type="journal article" date="2022" name="Mol. Ecol. Resour.">
        <title>The genomes of chicory, endive, great burdock and yacon provide insights into Asteraceae paleo-polyploidization history and plant inulin production.</title>
        <authorList>
            <person name="Fan W."/>
            <person name="Wang S."/>
            <person name="Wang H."/>
            <person name="Wang A."/>
            <person name="Jiang F."/>
            <person name="Liu H."/>
            <person name="Zhao H."/>
            <person name="Xu D."/>
            <person name="Zhang Y."/>
        </authorList>
    </citation>
    <scope>NUCLEOTIDE SEQUENCE [LARGE SCALE GENOMIC DNA]</scope>
    <source>
        <strain evidence="2">cv. Punajuju</strain>
        <tissue evidence="1">Leaves</tissue>
    </source>
</reference>
<protein>
    <submittedName>
        <fullName evidence="1">Uncharacterized protein</fullName>
    </submittedName>
</protein>
<evidence type="ECO:0000313" key="1">
    <source>
        <dbReference type="EMBL" id="KAI3710005.1"/>
    </source>
</evidence>
<evidence type="ECO:0000313" key="2">
    <source>
        <dbReference type="Proteomes" id="UP001055811"/>
    </source>
</evidence>
<dbReference type="Proteomes" id="UP001055811">
    <property type="component" value="Linkage Group LG07"/>
</dbReference>
<reference evidence="2" key="1">
    <citation type="journal article" date="2022" name="Mol. Ecol. Resour.">
        <title>The genomes of chicory, endive, great burdock and yacon provide insights into Asteraceae palaeo-polyploidization history and plant inulin production.</title>
        <authorList>
            <person name="Fan W."/>
            <person name="Wang S."/>
            <person name="Wang H."/>
            <person name="Wang A."/>
            <person name="Jiang F."/>
            <person name="Liu H."/>
            <person name="Zhao H."/>
            <person name="Xu D."/>
            <person name="Zhang Y."/>
        </authorList>
    </citation>
    <scope>NUCLEOTIDE SEQUENCE [LARGE SCALE GENOMIC DNA]</scope>
    <source>
        <strain evidence="2">cv. Punajuju</strain>
    </source>
</reference>
<dbReference type="EMBL" id="CM042015">
    <property type="protein sequence ID" value="KAI3710005.1"/>
    <property type="molecule type" value="Genomic_DNA"/>
</dbReference>
<proteinExistence type="predicted"/>
<gene>
    <name evidence="1" type="ORF">L2E82_39778</name>
</gene>
<keyword evidence="2" id="KW-1185">Reference proteome</keyword>
<organism evidence="1 2">
    <name type="scientific">Cichorium intybus</name>
    <name type="common">Chicory</name>
    <dbReference type="NCBI Taxonomy" id="13427"/>
    <lineage>
        <taxon>Eukaryota</taxon>
        <taxon>Viridiplantae</taxon>
        <taxon>Streptophyta</taxon>
        <taxon>Embryophyta</taxon>
        <taxon>Tracheophyta</taxon>
        <taxon>Spermatophyta</taxon>
        <taxon>Magnoliopsida</taxon>
        <taxon>eudicotyledons</taxon>
        <taxon>Gunneridae</taxon>
        <taxon>Pentapetalae</taxon>
        <taxon>asterids</taxon>
        <taxon>campanulids</taxon>
        <taxon>Asterales</taxon>
        <taxon>Asteraceae</taxon>
        <taxon>Cichorioideae</taxon>
        <taxon>Cichorieae</taxon>
        <taxon>Cichoriinae</taxon>
        <taxon>Cichorium</taxon>
    </lineage>
</organism>
<name>A0ACB9ANK2_CICIN</name>
<sequence>MMADVMGHGGDGDGEPPPRGFGGPSHHQQDTNGRRPLPLVWDRAATYIPVGDYYDLFIREAGDYIWRDIPLDKKSWAEVPEDEKNGLWEHLRTYFDFDLIQNDPDVRALWGGH</sequence>